<dbReference type="AlphaFoldDB" id="A0A918WQW1"/>
<feature type="domain" description="Glucose-6-phosphate dehydrogenase assembly protein OpcA N-terminal" evidence="1">
    <location>
        <begin position="55"/>
        <end position="167"/>
    </location>
</feature>
<evidence type="ECO:0008006" key="5">
    <source>
        <dbReference type="Google" id="ProtNLM"/>
    </source>
</evidence>
<dbReference type="InterPro" id="IPR046801">
    <property type="entry name" value="OpcA_G6PD_N"/>
</dbReference>
<evidence type="ECO:0000313" key="4">
    <source>
        <dbReference type="Proteomes" id="UP000644507"/>
    </source>
</evidence>
<dbReference type="RefSeq" id="WP_189573615.1">
    <property type="nucleotide sequence ID" value="NZ_BMXI01000020.1"/>
</dbReference>
<protein>
    <recommendedName>
        <fullName evidence="5">Glucose-6-phosphate dehydrogenase</fullName>
    </recommendedName>
</protein>
<keyword evidence="4" id="KW-1185">Reference proteome</keyword>
<name>A0A918WQW1_9BACT</name>
<gene>
    <name evidence="3" type="ORF">GCM10007100_36970</name>
</gene>
<proteinExistence type="predicted"/>
<dbReference type="InterPro" id="IPR046802">
    <property type="entry name" value="OpcA_G6PD_C"/>
</dbReference>
<dbReference type="PANTHER" id="PTHR38658">
    <property type="entry name" value="OXPP CYCLE PROTEIN OPCA-RELATED"/>
    <property type="match status" value="1"/>
</dbReference>
<sequence length="352" mass="39323">MSANLGQPVEVGSIGKELKKIWEADEAATNASLMNFAIYSEQAGALEENSEAIFALTREHACRAILVEMQRDAPKSQIEAWVTAHCHLAHGRKTVCCEQLSFRLKGKAIGRMRNTLFSNLNSDLPLVFWWQGELSDLFEERLYRLTSRFIVDSAEWSDVPAGFARLRDAVEDSRCQMAVQDLAWTRTYHFRLGIAGLFDDPLAQEMLEKVNSVKIAGQPGHWTSAWLTLAWLATQAGWAFVSRDETRFVFAAKDGREIVVEWETEESYAPLSLVSLTDGKTTVEVSRKAADSHLSLELHAPHHSLSQVAPADPDGKVELVAEQLSRGGKNSLFRKIWPAFFDVLGIDGEQDC</sequence>
<dbReference type="EMBL" id="BMXI01000020">
    <property type="protein sequence ID" value="GHC65816.1"/>
    <property type="molecule type" value="Genomic_DNA"/>
</dbReference>
<organism evidence="3 4">
    <name type="scientific">Roseibacillus persicicus</name>
    <dbReference type="NCBI Taxonomy" id="454148"/>
    <lineage>
        <taxon>Bacteria</taxon>
        <taxon>Pseudomonadati</taxon>
        <taxon>Verrucomicrobiota</taxon>
        <taxon>Verrucomicrobiia</taxon>
        <taxon>Verrucomicrobiales</taxon>
        <taxon>Verrucomicrobiaceae</taxon>
        <taxon>Roseibacillus</taxon>
    </lineage>
</organism>
<evidence type="ECO:0000313" key="3">
    <source>
        <dbReference type="EMBL" id="GHC65816.1"/>
    </source>
</evidence>
<feature type="domain" description="Glucose-6-phosphate dehydrogenase assembly protein OpcA C-terminal" evidence="2">
    <location>
        <begin position="178"/>
        <end position="335"/>
    </location>
</feature>
<comment type="caution">
    <text evidence="3">The sequence shown here is derived from an EMBL/GenBank/DDBJ whole genome shotgun (WGS) entry which is preliminary data.</text>
</comment>
<dbReference type="Pfam" id="PF10128">
    <property type="entry name" value="OpcA_G6PD_assem"/>
    <property type="match status" value="1"/>
</dbReference>
<dbReference type="InterPro" id="IPR004555">
    <property type="entry name" value="G6PDH_assembly_OpcA"/>
</dbReference>
<dbReference type="Proteomes" id="UP000644507">
    <property type="component" value="Unassembled WGS sequence"/>
</dbReference>
<evidence type="ECO:0000259" key="2">
    <source>
        <dbReference type="Pfam" id="PF20171"/>
    </source>
</evidence>
<reference evidence="3" key="2">
    <citation type="submission" date="2020-09" db="EMBL/GenBank/DDBJ databases">
        <authorList>
            <person name="Sun Q."/>
            <person name="Kim S."/>
        </authorList>
    </citation>
    <scope>NUCLEOTIDE SEQUENCE</scope>
    <source>
        <strain evidence="3">KCTC 12988</strain>
    </source>
</reference>
<evidence type="ECO:0000259" key="1">
    <source>
        <dbReference type="Pfam" id="PF10128"/>
    </source>
</evidence>
<dbReference type="PANTHER" id="PTHR38658:SF1">
    <property type="entry name" value="OXPP CYCLE PROTEIN OPCA-RELATED"/>
    <property type="match status" value="1"/>
</dbReference>
<accession>A0A918WQW1</accession>
<reference evidence="3" key="1">
    <citation type="journal article" date="2014" name="Int. J. Syst. Evol. Microbiol.">
        <title>Complete genome sequence of Corynebacterium casei LMG S-19264T (=DSM 44701T), isolated from a smear-ripened cheese.</title>
        <authorList>
            <consortium name="US DOE Joint Genome Institute (JGI-PGF)"/>
            <person name="Walter F."/>
            <person name="Albersmeier A."/>
            <person name="Kalinowski J."/>
            <person name="Ruckert C."/>
        </authorList>
    </citation>
    <scope>NUCLEOTIDE SEQUENCE</scope>
    <source>
        <strain evidence="3">KCTC 12988</strain>
    </source>
</reference>
<dbReference type="Pfam" id="PF20171">
    <property type="entry name" value="OpcA_G6PD_C"/>
    <property type="match status" value="1"/>
</dbReference>